<name>A0A316EBT3_9BACT</name>
<feature type="region of interest" description="Disordered" evidence="2">
    <location>
        <begin position="333"/>
        <end position="353"/>
    </location>
</feature>
<dbReference type="AlphaFoldDB" id="A0A316EBT3"/>
<evidence type="ECO:0000313" key="5">
    <source>
        <dbReference type="EMBL" id="PWK27038.1"/>
    </source>
</evidence>
<organism evidence="5 6">
    <name type="scientific">Arcicella aurantiaca</name>
    <dbReference type="NCBI Taxonomy" id="591202"/>
    <lineage>
        <taxon>Bacteria</taxon>
        <taxon>Pseudomonadati</taxon>
        <taxon>Bacteroidota</taxon>
        <taxon>Cytophagia</taxon>
        <taxon>Cytophagales</taxon>
        <taxon>Flectobacillaceae</taxon>
        <taxon>Arcicella</taxon>
    </lineage>
</organism>
<gene>
    <name evidence="5" type="ORF">LV89_01850</name>
</gene>
<protein>
    <recommendedName>
        <fullName evidence="4">Sialate O-acetylesterase domain-containing protein</fullName>
    </recommendedName>
</protein>
<dbReference type="InterPro" id="IPR005181">
    <property type="entry name" value="SASA"/>
</dbReference>
<feature type="compositionally biased region" description="Polar residues" evidence="2">
    <location>
        <begin position="333"/>
        <end position="344"/>
    </location>
</feature>
<evidence type="ECO:0000313" key="6">
    <source>
        <dbReference type="Proteomes" id="UP000245489"/>
    </source>
</evidence>
<evidence type="ECO:0000256" key="3">
    <source>
        <dbReference type="SAM" id="Phobius"/>
    </source>
</evidence>
<dbReference type="Proteomes" id="UP000245489">
    <property type="component" value="Unassembled WGS sequence"/>
</dbReference>
<dbReference type="Pfam" id="PF03629">
    <property type="entry name" value="SASA"/>
    <property type="match status" value="1"/>
</dbReference>
<evidence type="ECO:0000259" key="4">
    <source>
        <dbReference type="Pfam" id="PF03629"/>
    </source>
</evidence>
<dbReference type="CDD" id="cd02688">
    <property type="entry name" value="E_set"/>
    <property type="match status" value="1"/>
</dbReference>
<feature type="transmembrane region" description="Helical" evidence="3">
    <location>
        <begin position="415"/>
        <end position="434"/>
    </location>
</feature>
<evidence type="ECO:0000256" key="2">
    <source>
        <dbReference type="SAM" id="MobiDB-lite"/>
    </source>
</evidence>
<keyword evidence="3" id="KW-1133">Transmembrane helix</keyword>
<evidence type="ECO:0000256" key="1">
    <source>
        <dbReference type="ARBA" id="ARBA00022801"/>
    </source>
</evidence>
<comment type="caution">
    <text evidence="5">The sequence shown here is derived from an EMBL/GenBank/DDBJ whole genome shotgun (WGS) entry which is preliminary data.</text>
</comment>
<dbReference type="RefSeq" id="WP_109742611.1">
    <property type="nucleotide sequence ID" value="NZ_QGGO01000008.1"/>
</dbReference>
<dbReference type="SUPFAM" id="SSF52266">
    <property type="entry name" value="SGNH hydrolase"/>
    <property type="match status" value="1"/>
</dbReference>
<keyword evidence="6" id="KW-1185">Reference proteome</keyword>
<reference evidence="5 6" key="1">
    <citation type="submission" date="2018-05" db="EMBL/GenBank/DDBJ databases">
        <title>Genomic Encyclopedia of Archaeal and Bacterial Type Strains, Phase II (KMG-II): from individual species to whole genera.</title>
        <authorList>
            <person name="Goeker M."/>
        </authorList>
    </citation>
    <scope>NUCLEOTIDE SEQUENCE [LARGE SCALE GENOMIC DNA]</scope>
    <source>
        <strain evidence="5 6">DSM 22214</strain>
    </source>
</reference>
<keyword evidence="3" id="KW-0472">Membrane</keyword>
<dbReference type="OrthoDB" id="1488710at2"/>
<dbReference type="Gene3D" id="3.40.50.1110">
    <property type="entry name" value="SGNH hydrolase"/>
    <property type="match status" value="1"/>
</dbReference>
<dbReference type="InterPro" id="IPR036514">
    <property type="entry name" value="SGNH_hydro_sf"/>
</dbReference>
<sequence length="472" mass="51400">MALTYNTPPANEVYAMDSNGMGHIEIKFTETTTGTASVVLKNTETNAVIPVTLTKNGNNYTANLTLPKGLYEYYFVDSLVTNNTPTKYNLGVGYVFVIVGHSLASSNGEQHATDSRVRIYNNYQAHVDADWKTLAKYSGGTYRKATDIYAAAAAVAGNVSNLYDGFQVGPWSKMADLIATRDNCPVAIINTAMGGSSVKMWADEAAQRPFVHGFAASIAGVEDYNLYNSGIPYFHFENVLKTFGKRTGVSAVLVQHGENDDASDSVKMNELIGNYKTIIDTARNNSGLFRMPFVIAKSAWLTESAISIQNKLQAIDSVTATNDFTHFGIDTHTLPQTLRGQPNNAGDGHWNPAGSQEVGRMWAERLTANFLLTINNGVSTLKVKPPEGEPITEPPEEVVETGNSNTTTMAILAKLNWTAAAIIAAVVGGIFFGLRYFKVFKKITNAIIFIGSLIVGFTYLTINYFVNQKRQV</sequence>
<dbReference type="EMBL" id="QGGO01000008">
    <property type="protein sequence ID" value="PWK27038.1"/>
    <property type="molecule type" value="Genomic_DNA"/>
</dbReference>
<proteinExistence type="predicted"/>
<feature type="domain" description="Sialate O-acetylesterase" evidence="4">
    <location>
        <begin position="164"/>
        <end position="365"/>
    </location>
</feature>
<accession>A0A316EBT3</accession>
<feature type="transmembrane region" description="Helical" evidence="3">
    <location>
        <begin position="446"/>
        <end position="466"/>
    </location>
</feature>
<dbReference type="GO" id="GO:0016788">
    <property type="term" value="F:hydrolase activity, acting on ester bonds"/>
    <property type="evidence" value="ECO:0007669"/>
    <property type="project" value="UniProtKB-ARBA"/>
</dbReference>
<keyword evidence="1" id="KW-0378">Hydrolase</keyword>
<keyword evidence="3" id="KW-0812">Transmembrane</keyword>